<dbReference type="Pfam" id="PF01652">
    <property type="entry name" value="IF4E"/>
    <property type="match status" value="1"/>
</dbReference>
<dbReference type="PANTHER" id="PTHR11960">
    <property type="entry name" value="EUKARYOTIC TRANSLATION INITIATION FACTOR 4E RELATED"/>
    <property type="match status" value="1"/>
</dbReference>
<keyword evidence="3" id="KW-1185">Reference proteome</keyword>
<dbReference type="InterPro" id="IPR001040">
    <property type="entry name" value="TIF_eIF_4E"/>
</dbReference>
<dbReference type="GO" id="GO:0003743">
    <property type="term" value="F:translation initiation factor activity"/>
    <property type="evidence" value="ECO:0007669"/>
    <property type="project" value="UniProtKB-KW"/>
</dbReference>
<keyword evidence="2" id="KW-0396">Initiation factor</keyword>
<proteinExistence type="inferred from homology"/>
<dbReference type="SUPFAM" id="SSF55418">
    <property type="entry name" value="eIF4e-like"/>
    <property type="match status" value="1"/>
</dbReference>
<keyword evidence="2" id="KW-0648">Protein biosynthesis</keyword>
<name>A0A1I7T5L5_9PELO</name>
<dbReference type="WBParaSite" id="Csp11.Scaffold514.g2620.t1">
    <property type="protein sequence ID" value="Csp11.Scaffold514.g2620.t1"/>
    <property type="gene ID" value="Csp11.Scaffold514.g2620"/>
</dbReference>
<evidence type="ECO:0000256" key="2">
    <source>
        <dbReference type="RuleBase" id="RU004374"/>
    </source>
</evidence>
<accession>A0A1I7T5L5</accession>
<keyword evidence="2" id="KW-0694">RNA-binding</keyword>
<dbReference type="FunFam" id="3.30.760.10:FF:000014">
    <property type="entry name" value="Eukaryotic translation initiation factor 4E-4"/>
    <property type="match status" value="1"/>
</dbReference>
<dbReference type="InterPro" id="IPR023398">
    <property type="entry name" value="TIF_eIF4e-like"/>
</dbReference>
<dbReference type="GO" id="GO:0000340">
    <property type="term" value="F:RNA 7-methylguanosine cap binding"/>
    <property type="evidence" value="ECO:0007669"/>
    <property type="project" value="TreeGrafter"/>
</dbReference>
<evidence type="ECO:0000256" key="1">
    <source>
        <dbReference type="ARBA" id="ARBA00032656"/>
    </source>
</evidence>
<comment type="similarity">
    <text evidence="2">Belongs to the eukaryotic initiation factor 4E family.</text>
</comment>
<protein>
    <recommendedName>
        <fullName evidence="1">eIF-4F 25 kDa subunit</fullName>
    </recommendedName>
</protein>
<dbReference type="AlphaFoldDB" id="A0A1I7T5L5"/>
<dbReference type="Gene3D" id="3.30.760.10">
    <property type="entry name" value="RNA Cap, Translation Initiation Factor Eif4e"/>
    <property type="match status" value="1"/>
</dbReference>
<dbReference type="STRING" id="1561998.A0A1I7T5L5"/>
<dbReference type="eggNOG" id="KOG1669">
    <property type="taxonomic scope" value="Eukaryota"/>
</dbReference>
<dbReference type="GO" id="GO:0016281">
    <property type="term" value="C:eukaryotic translation initiation factor 4F complex"/>
    <property type="evidence" value="ECO:0007669"/>
    <property type="project" value="TreeGrafter"/>
</dbReference>
<reference evidence="4" key="1">
    <citation type="submission" date="2016-11" db="UniProtKB">
        <authorList>
            <consortium name="WormBaseParasite"/>
        </authorList>
    </citation>
    <scope>IDENTIFICATION</scope>
</reference>
<dbReference type="PANTHER" id="PTHR11960:SF18">
    <property type="entry name" value="EUKARYOTIC TRANSLATION INITIATION FACTOR 4E HOMOLOGOUS PROTEIN, ISOFORM B"/>
    <property type="match status" value="1"/>
</dbReference>
<evidence type="ECO:0000313" key="4">
    <source>
        <dbReference type="WBParaSite" id="Csp11.Scaffold514.g2620.t1"/>
    </source>
</evidence>
<evidence type="ECO:0000313" key="3">
    <source>
        <dbReference type="Proteomes" id="UP000095282"/>
    </source>
</evidence>
<dbReference type="PROSITE" id="PS00813">
    <property type="entry name" value="IF4E"/>
    <property type="match status" value="1"/>
</dbReference>
<dbReference type="InterPro" id="IPR019770">
    <property type="entry name" value="TIF_eIF_4E_CS"/>
</dbReference>
<sequence length="215" mass="24916">MNAITSMQEAADKFKPAKNLPILMEEIPLGVNDHPIQYSYTFSFFVRPTGKFDPEEYANYVQPVGIMKSVEQFWNIMVHFKKPTDMCDKADIHFFKTGIKPVWEDPANCKGGKWIIRLKKGLSTRIWENLLMAIIGEQFLVGDELCGAVCSIRNQEDIISLWNRNADDTPITNRIRETLRSVLELPQNTVLEYKRHDDCLRDQSSYRHTTKNICK</sequence>
<organism evidence="3 4">
    <name type="scientific">Caenorhabditis tropicalis</name>
    <dbReference type="NCBI Taxonomy" id="1561998"/>
    <lineage>
        <taxon>Eukaryota</taxon>
        <taxon>Metazoa</taxon>
        <taxon>Ecdysozoa</taxon>
        <taxon>Nematoda</taxon>
        <taxon>Chromadorea</taxon>
        <taxon>Rhabditida</taxon>
        <taxon>Rhabditina</taxon>
        <taxon>Rhabditomorpha</taxon>
        <taxon>Rhabditoidea</taxon>
        <taxon>Rhabditidae</taxon>
        <taxon>Peloderinae</taxon>
        <taxon>Caenorhabditis</taxon>
    </lineage>
</organism>
<dbReference type="Proteomes" id="UP000095282">
    <property type="component" value="Unplaced"/>
</dbReference>